<protein>
    <submittedName>
        <fullName evidence="1">Uncharacterized protein</fullName>
    </submittedName>
</protein>
<keyword evidence="2" id="KW-1185">Reference proteome</keyword>
<reference evidence="1 2" key="1">
    <citation type="submission" date="2014-04" db="EMBL/GenBank/DDBJ databases">
        <authorList>
            <consortium name="DOE Joint Genome Institute"/>
            <person name="Kuo A."/>
            <person name="Kohler A."/>
            <person name="Nagy L.G."/>
            <person name="Floudas D."/>
            <person name="Copeland A."/>
            <person name="Barry K.W."/>
            <person name="Cichocki N."/>
            <person name="Veneault-Fourrey C."/>
            <person name="LaButti K."/>
            <person name="Lindquist E.A."/>
            <person name="Lipzen A."/>
            <person name="Lundell T."/>
            <person name="Morin E."/>
            <person name="Murat C."/>
            <person name="Sun H."/>
            <person name="Tunlid A."/>
            <person name="Henrissat B."/>
            <person name="Grigoriev I.V."/>
            <person name="Hibbett D.S."/>
            <person name="Martin F."/>
            <person name="Nordberg H.P."/>
            <person name="Cantor M.N."/>
            <person name="Hua S.X."/>
        </authorList>
    </citation>
    <scope>NUCLEOTIDE SEQUENCE [LARGE SCALE GENOMIC DNA]</scope>
    <source>
        <strain evidence="1 2">Foug A</strain>
    </source>
</reference>
<gene>
    <name evidence="1" type="ORF">SCLCIDRAFT_1220996</name>
</gene>
<dbReference type="AlphaFoldDB" id="A0A0C2Z1F6"/>
<dbReference type="InParanoid" id="A0A0C2Z1F6"/>
<accession>A0A0C2Z1F6</accession>
<proteinExistence type="predicted"/>
<reference evidence="2" key="2">
    <citation type="submission" date="2015-01" db="EMBL/GenBank/DDBJ databases">
        <title>Evolutionary Origins and Diversification of the Mycorrhizal Mutualists.</title>
        <authorList>
            <consortium name="DOE Joint Genome Institute"/>
            <consortium name="Mycorrhizal Genomics Consortium"/>
            <person name="Kohler A."/>
            <person name="Kuo A."/>
            <person name="Nagy L.G."/>
            <person name="Floudas D."/>
            <person name="Copeland A."/>
            <person name="Barry K.W."/>
            <person name="Cichocki N."/>
            <person name="Veneault-Fourrey C."/>
            <person name="LaButti K."/>
            <person name="Lindquist E.A."/>
            <person name="Lipzen A."/>
            <person name="Lundell T."/>
            <person name="Morin E."/>
            <person name="Murat C."/>
            <person name="Riley R."/>
            <person name="Ohm R."/>
            <person name="Sun H."/>
            <person name="Tunlid A."/>
            <person name="Henrissat B."/>
            <person name="Grigoriev I.V."/>
            <person name="Hibbett D.S."/>
            <person name="Martin F."/>
        </authorList>
    </citation>
    <scope>NUCLEOTIDE SEQUENCE [LARGE SCALE GENOMIC DNA]</scope>
    <source>
        <strain evidence="2">Foug A</strain>
    </source>
</reference>
<evidence type="ECO:0000313" key="2">
    <source>
        <dbReference type="Proteomes" id="UP000053989"/>
    </source>
</evidence>
<sequence>MSPPPSFPFPCLCLSPLVLCPIVVVVVVIVTDFISSVIGVVVVINGSFFTSSPLSLTFSSLS</sequence>
<name>A0A0C2Z1F6_9AGAM</name>
<dbReference type="HOGENOM" id="CLU_2905462_0_0_1"/>
<dbReference type="Proteomes" id="UP000053989">
    <property type="component" value="Unassembled WGS sequence"/>
</dbReference>
<organism evidence="1 2">
    <name type="scientific">Scleroderma citrinum Foug A</name>
    <dbReference type="NCBI Taxonomy" id="1036808"/>
    <lineage>
        <taxon>Eukaryota</taxon>
        <taxon>Fungi</taxon>
        <taxon>Dikarya</taxon>
        <taxon>Basidiomycota</taxon>
        <taxon>Agaricomycotina</taxon>
        <taxon>Agaricomycetes</taxon>
        <taxon>Agaricomycetidae</taxon>
        <taxon>Boletales</taxon>
        <taxon>Sclerodermatineae</taxon>
        <taxon>Sclerodermataceae</taxon>
        <taxon>Scleroderma</taxon>
    </lineage>
</organism>
<evidence type="ECO:0000313" key="1">
    <source>
        <dbReference type="EMBL" id="KIM55643.1"/>
    </source>
</evidence>
<dbReference type="EMBL" id="KN822130">
    <property type="protein sequence ID" value="KIM55643.1"/>
    <property type="molecule type" value="Genomic_DNA"/>
</dbReference>